<dbReference type="AlphaFoldDB" id="A0ABD2QB46"/>
<accession>A0ABD2QB46</accession>
<proteinExistence type="predicted"/>
<sequence>MLGKELKGIETENQPQDSDLAQKNELLKDDKCDDEGIMLDELVNYNIGGKSKLRINDRLPFLELYTKEK</sequence>
<comment type="caution">
    <text evidence="2">The sequence shown here is derived from an EMBL/GenBank/DDBJ whole genome shotgun (WGS) entry which is preliminary data.</text>
</comment>
<dbReference type="Proteomes" id="UP001626550">
    <property type="component" value="Unassembled WGS sequence"/>
</dbReference>
<dbReference type="EMBL" id="JBJKFK010000484">
    <property type="protein sequence ID" value="KAL3316770.1"/>
    <property type="molecule type" value="Genomic_DNA"/>
</dbReference>
<reference evidence="2 3" key="1">
    <citation type="submission" date="2024-11" db="EMBL/GenBank/DDBJ databases">
        <title>Adaptive evolution of stress response genes in parasites aligns with host niche diversity.</title>
        <authorList>
            <person name="Hahn C."/>
            <person name="Resl P."/>
        </authorList>
    </citation>
    <scope>NUCLEOTIDE SEQUENCE [LARGE SCALE GENOMIC DNA]</scope>
    <source>
        <strain evidence="2">EGGRZ-B1_66</strain>
        <tissue evidence="2">Body</tissue>
    </source>
</reference>
<feature type="compositionally biased region" description="Basic and acidic residues" evidence="1">
    <location>
        <begin position="1"/>
        <end position="10"/>
    </location>
</feature>
<protein>
    <submittedName>
        <fullName evidence="2">Uncharacterized protein</fullName>
    </submittedName>
</protein>
<evidence type="ECO:0000313" key="2">
    <source>
        <dbReference type="EMBL" id="KAL3316770.1"/>
    </source>
</evidence>
<evidence type="ECO:0000313" key="3">
    <source>
        <dbReference type="Proteomes" id="UP001626550"/>
    </source>
</evidence>
<organism evidence="2 3">
    <name type="scientific">Cichlidogyrus casuarinus</name>
    <dbReference type="NCBI Taxonomy" id="1844966"/>
    <lineage>
        <taxon>Eukaryota</taxon>
        <taxon>Metazoa</taxon>
        <taxon>Spiralia</taxon>
        <taxon>Lophotrochozoa</taxon>
        <taxon>Platyhelminthes</taxon>
        <taxon>Monogenea</taxon>
        <taxon>Monopisthocotylea</taxon>
        <taxon>Dactylogyridea</taxon>
        <taxon>Ancyrocephalidae</taxon>
        <taxon>Cichlidogyrus</taxon>
    </lineage>
</organism>
<evidence type="ECO:0000256" key="1">
    <source>
        <dbReference type="SAM" id="MobiDB-lite"/>
    </source>
</evidence>
<name>A0ABD2QB46_9PLAT</name>
<keyword evidence="3" id="KW-1185">Reference proteome</keyword>
<feature type="region of interest" description="Disordered" evidence="1">
    <location>
        <begin position="1"/>
        <end position="22"/>
    </location>
</feature>
<gene>
    <name evidence="2" type="ORF">Ciccas_004577</name>
</gene>